<proteinExistence type="predicted"/>
<reference evidence="1" key="1">
    <citation type="submission" date="2023-04" db="EMBL/GenBank/DDBJ databases">
        <title>Aspergillus oryzae NBRC 4228.</title>
        <authorList>
            <person name="Ichikawa N."/>
            <person name="Sato H."/>
            <person name="Tonouchi N."/>
        </authorList>
    </citation>
    <scope>NUCLEOTIDE SEQUENCE</scope>
    <source>
        <strain evidence="1">NBRC 4228</strain>
    </source>
</reference>
<gene>
    <name evidence="1" type="ORF">Aory04_000721400</name>
</gene>
<name>A0AAN5BT16_ASPOZ</name>
<accession>A0AAN5BT16</accession>
<evidence type="ECO:0000313" key="1">
    <source>
        <dbReference type="EMBL" id="GMG31301.1"/>
    </source>
</evidence>
<dbReference type="Proteomes" id="UP001165205">
    <property type="component" value="Unassembled WGS sequence"/>
</dbReference>
<sequence>MEVVSERQVTWPRSGGQDQNNYQGFRHSPLWKGKWAHVSLSLHVEAQAGGSSLKRVNGVEESFPPGICVASTVGIIGQQAVTMVKAKVVESDDRISDFYEAADPPCGYCMDLERRRVSRLILC</sequence>
<comment type="caution">
    <text evidence="1">The sequence shown here is derived from an EMBL/GenBank/DDBJ whole genome shotgun (WGS) entry which is preliminary data.</text>
</comment>
<organism evidence="1 2">
    <name type="scientific">Aspergillus oryzae</name>
    <name type="common">Yellow koji mold</name>
    <dbReference type="NCBI Taxonomy" id="5062"/>
    <lineage>
        <taxon>Eukaryota</taxon>
        <taxon>Fungi</taxon>
        <taxon>Dikarya</taxon>
        <taxon>Ascomycota</taxon>
        <taxon>Pezizomycotina</taxon>
        <taxon>Eurotiomycetes</taxon>
        <taxon>Eurotiomycetidae</taxon>
        <taxon>Eurotiales</taxon>
        <taxon>Aspergillaceae</taxon>
        <taxon>Aspergillus</taxon>
        <taxon>Aspergillus subgen. Circumdati</taxon>
    </lineage>
</organism>
<evidence type="ECO:0000313" key="2">
    <source>
        <dbReference type="Proteomes" id="UP001165205"/>
    </source>
</evidence>
<dbReference type="EMBL" id="BSYA01000083">
    <property type="protein sequence ID" value="GMG31301.1"/>
    <property type="molecule type" value="Genomic_DNA"/>
</dbReference>
<dbReference type="AlphaFoldDB" id="A0AAN5BT16"/>
<protein>
    <submittedName>
        <fullName evidence="1">Unnamed protein product</fullName>
    </submittedName>
</protein>